<gene>
    <name evidence="1" type="ORF">BM74_27360</name>
</gene>
<dbReference type="Proteomes" id="UP000286687">
    <property type="component" value="Unassembled WGS sequence"/>
</dbReference>
<comment type="caution">
    <text evidence="1">The sequence shown here is derived from an EMBL/GenBank/DDBJ whole genome shotgun (WGS) entry which is preliminary data.</text>
</comment>
<dbReference type="RefSeq" id="WP_127814437.1">
    <property type="nucleotide sequence ID" value="NZ_LDER01000330.1"/>
</dbReference>
<sequence>MFEDIYVIFPPVGEEHIEFQFFLDIEGNNFYEFYKKEYKKYLFEYFPERQDTYEGYLEEFLLPHLKEFKEIRLGRDLFNGDGVWIGVDYKNDHRGVVLPKVDFNFYKGALNYRYWNNKQNKRAASKS</sequence>
<dbReference type="AlphaFoldDB" id="A0A437SCC9"/>
<evidence type="ECO:0000313" key="1">
    <source>
        <dbReference type="EMBL" id="RVU61196.1"/>
    </source>
</evidence>
<reference evidence="1 2" key="1">
    <citation type="submission" date="2018-01" db="EMBL/GenBank/DDBJ databases">
        <title>Complete genome sequence of G25-42.</title>
        <authorList>
            <person name="Zheng Z."/>
            <person name="Sun M."/>
        </authorList>
    </citation>
    <scope>NUCLEOTIDE SEQUENCE [LARGE SCALE GENOMIC DNA]</scope>
    <source>
        <strain evidence="1 2">G25-42</strain>
    </source>
</reference>
<organism evidence="1 2">
    <name type="scientific">Bacillus thuringiensis</name>
    <dbReference type="NCBI Taxonomy" id="1428"/>
    <lineage>
        <taxon>Bacteria</taxon>
        <taxon>Bacillati</taxon>
        <taxon>Bacillota</taxon>
        <taxon>Bacilli</taxon>
        <taxon>Bacillales</taxon>
        <taxon>Bacillaceae</taxon>
        <taxon>Bacillus</taxon>
        <taxon>Bacillus cereus group</taxon>
    </lineage>
</organism>
<accession>A0A437SCC9</accession>
<dbReference type="EMBL" id="LDER01000330">
    <property type="protein sequence ID" value="RVU61196.1"/>
    <property type="molecule type" value="Genomic_DNA"/>
</dbReference>
<protein>
    <submittedName>
        <fullName evidence="1">Uncharacterized protein</fullName>
    </submittedName>
</protein>
<evidence type="ECO:0000313" key="2">
    <source>
        <dbReference type="Proteomes" id="UP000286687"/>
    </source>
</evidence>
<name>A0A437SCC9_BACTU</name>
<proteinExistence type="predicted"/>